<feature type="compositionally biased region" description="Polar residues" evidence="1">
    <location>
        <begin position="34"/>
        <end position="45"/>
    </location>
</feature>
<dbReference type="AlphaFoldDB" id="A0AAN9Q557"/>
<feature type="region of interest" description="Disordered" evidence="1">
    <location>
        <begin position="34"/>
        <end position="76"/>
    </location>
</feature>
<evidence type="ECO:0000313" key="3">
    <source>
        <dbReference type="Proteomes" id="UP001359559"/>
    </source>
</evidence>
<feature type="compositionally biased region" description="Basic and acidic residues" evidence="1">
    <location>
        <begin position="115"/>
        <end position="127"/>
    </location>
</feature>
<accession>A0AAN9Q557</accession>
<feature type="compositionally biased region" description="Basic and acidic residues" evidence="1">
    <location>
        <begin position="60"/>
        <end position="71"/>
    </location>
</feature>
<dbReference type="EMBL" id="JAYKXN010000001">
    <property type="protein sequence ID" value="KAK7318813.1"/>
    <property type="molecule type" value="Genomic_DNA"/>
</dbReference>
<evidence type="ECO:0000256" key="1">
    <source>
        <dbReference type="SAM" id="MobiDB-lite"/>
    </source>
</evidence>
<organism evidence="2 3">
    <name type="scientific">Clitoria ternatea</name>
    <name type="common">Butterfly pea</name>
    <dbReference type="NCBI Taxonomy" id="43366"/>
    <lineage>
        <taxon>Eukaryota</taxon>
        <taxon>Viridiplantae</taxon>
        <taxon>Streptophyta</taxon>
        <taxon>Embryophyta</taxon>
        <taxon>Tracheophyta</taxon>
        <taxon>Spermatophyta</taxon>
        <taxon>Magnoliopsida</taxon>
        <taxon>eudicotyledons</taxon>
        <taxon>Gunneridae</taxon>
        <taxon>Pentapetalae</taxon>
        <taxon>rosids</taxon>
        <taxon>fabids</taxon>
        <taxon>Fabales</taxon>
        <taxon>Fabaceae</taxon>
        <taxon>Papilionoideae</taxon>
        <taxon>50 kb inversion clade</taxon>
        <taxon>NPAAA clade</taxon>
        <taxon>indigoferoid/millettioid clade</taxon>
        <taxon>Phaseoleae</taxon>
        <taxon>Clitoria</taxon>
    </lineage>
</organism>
<feature type="region of interest" description="Disordered" evidence="1">
    <location>
        <begin position="113"/>
        <end position="134"/>
    </location>
</feature>
<name>A0AAN9Q557_CLITE</name>
<keyword evidence="3" id="KW-1185">Reference proteome</keyword>
<comment type="caution">
    <text evidence="2">The sequence shown here is derived from an EMBL/GenBank/DDBJ whole genome shotgun (WGS) entry which is preliminary data.</text>
</comment>
<evidence type="ECO:0000313" key="2">
    <source>
        <dbReference type="EMBL" id="KAK7318813.1"/>
    </source>
</evidence>
<sequence length="134" mass="15667">MDTKSIAPMRPSQFLEEKRWPPLETMNWKKMSQSVSHHQFGTTPASLRPAELNFGNNTGIKEHLTNSDEHHRKYSNNLKLEFDPPFRIKLNQEKLQKDEKQWVPDLRLSLCQRDGNNDGKSDQHQEINTKLSLS</sequence>
<gene>
    <name evidence="2" type="ORF">RJT34_03520</name>
</gene>
<reference evidence="2 3" key="1">
    <citation type="submission" date="2024-01" db="EMBL/GenBank/DDBJ databases">
        <title>The genomes of 5 underutilized Papilionoideae crops provide insights into root nodulation and disease resistance.</title>
        <authorList>
            <person name="Yuan L."/>
        </authorList>
    </citation>
    <scope>NUCLEOTIDE SEQUENCE [LARGE SCALE GENOMIC DNA]</scope>
    <source>
        <strain evidence="2">LY-2023</strain>
        <tissue evidence="2">Leaf</tissue>
    </source>
</reference>
<protein>
    <submittedName>
        <fullName evidence="2">Uncharacterized protein</fullName>
    </submittedName>
</protein>
<proteinExistence type="predicted"/>
<dbReference type="Proteomes" id="UP001359559">
    <property type="component" value="Unassembled WGS sequence"/>
</dbReference>